<keyword evidence="6" id="KW-0067">ATP-binding</keyword>
<dbReference type="Pfam" id="PF07728">
    <property type="entry name" value="AAA_5"/>
    <property type="match status" value="6"/>
</dbReference>
<reference evidence="11" key="1">
    <citation type="submission" date="2021-02" db="EMBL/GenBank/DDBJ databases">
        <authorList>
            <person name="Nowell W R."/>
        </authorList>
    </citation>
    <scope>NUCLEOTIDE SEQUENCE</scope>
</reference>
<comment type="caution">
    <text evidence="11">The sequence shown here is derived from an EMBL/GenBank/DDBJ whole genome shotgun (WGS) entry which is preliminary data.</text>
</comment>
<organism evidence="11 12">
    <name type="scientific">Rotaria sordida</name>
    <dbReference type="NCBI Taxonomy" id="392033"/>
    <lineage>
        <taxon>Eukaryota</taxon>
        <taxon>Metazoa</taxon>
        <taxon>Spiralia</taxon>
        <taxon>Gnathifera</taxon>
        <taxon>Rotifera</taxon>
        <taxon>Eurotatoria</taxon>
        <taxon>Bdelloidea</taxon>
        <taxon>Philodinida</taxon>
        <taxon>Philodinidae</taxon>
        <taxon>Rotaria</taxon>
    </lineage>
</organism>
<evidence type="ECO:0000313" key="11">
    <source>
        <dbReference type="EMBL" id="CAF1417062.1"/>
    </source>
</evidence>
<feature type="domain" description="AAA+ ATPase" evidence="10">
    <location>
        <begin position="1338"/>
        <end position="1496"/>
    </location>
</feature>
<dbReference type="Gene3D" id="3.40.50.300">
    <property type="entry name" value="P-loop containing nucleotide triphosphate hydrolases"/>
    <property type="match status" value="7"/>
</dbReference>
<dbReference type="GO" id="GO:0005730">
    <property type="term" value="C:nucleolus"/>
    <property type="evidence" value="ECO:0007669"/>
    <property type="project" value="UniProtKB-SubCell"/>
</dbReference>
<evidence type="ECO:0000313" key="12">
    <source>
        <dbReference type="Proteomes" id="UP000663889"/>
    </source>
</evidence>
<evidence type="ECO:0000256" key="5">
    <source>
        <dbReference type="ARBA" id="ARBA00022741"/>
    </source>
</evidence>
<dbReference type="GO" id="GO:0016887">
    <property type="term" value="F:ATP hydrolysis activity"/>
    <property type="evidence" value="ECO:0007669"/>
    <property type="project" value="InterPro"/>
</dbReference>
<dbReference type="GO" id="GO:0030687">
    <property type="term" value="C:preribosome, large subunit precursor"/>
    <property type="evidence" value="ECO:0007669"/>
    <property type="project" value="TreeGrafter"/>
</dbReference>
<comment type="subcellular location">
    <subcellularLocation>
        <location evidence="1">Nucleus</location>
        <location evidence="1">Nucleolus</location>
    </subcellularLocation>
    <subcellularLocation>
        <location evidence="2">Nucleus</location>
        <location evidence="2">Nucleoplasm</location>
    </subcellularLocation>
</comment>
<dbReference type="InterPro" id="IPR003593">
    <property type="entry name" value="AAA+_ATPase"/>
</dbReference>
<dbReference type="PANTHER" id="PTHR48103:SF2">
    <property type="entry name" value="MIDASIN"/>
    <property type="match status" value="1"/>
</dbReference>
<dbReference type="PANTHER" id="PTHR48103">
    <property type="entry name" value="MIDASIN-RELATED"/>
    <property type="match status" value="1"/>
</dbReference>
<dbReference type="InterPro" id="IPR040848">
    <property type="entry name" value="AAA_lid_7"/>
</dbReference>
<evidence type="ECO:0000256" key="2">
    <source>
        <dbReference type="ARBA" id="ARBA00004642"/>
    </source>
</evidence>
<evidence type="ECO:0000256" key="8">
    <source>
        <dbReference type="ARBA" id="ARBA00023242"/>
    </source>
</evidence>
<dbReference type="EMBL" id="CAJNOU010003917">
    <property type="protein sequence ID" value="CAF1417062.1"/>
    <property type="molecule type" value="Genomic_DNA"/>
</dbReference>
<dbReference type="GO" id="GO:0000055">
    <property type="term" value="P:ribosomal large subunit export from nucleus"/>
    <property type="evidence" value="ECO:0007669"/>
    <property type="project" value="TreeGrafter"/>
</dbReference>
<protein>
    <recommendedName>
        <fullName evidence="4">Midasin</fullName>
    </recommendedName>
</protein>
<dbReference type="InterPro" id="IPR011704">
    <property type="entry name" value="ATPase_dyneun-rel_AAA"/>
</dbReference>
<evidence type="ECO:0000256" key="9">
    <source>
        <dbReference type="SAM" id="MobiDB-lite"/>
    </source>
</evidence>
<dbReference type="GO" id="GO:0005524">
    <property type="term" value="F:ATP binding"/>
    <property type="evidence" value="ECO:0007669"/>
    <property type="project" value="UniProtKB-KW"/>
</dbReference>
<evidence type="ECO:0000259" key="10">
    <source>
        <dbReference type="SMART" id="SM00382"/>
    </source>
</evidence>
<gene>
    <name evidence="11" type="ORF">SEV965_LOCUS32123</name>
</gene>
<dbReference type="Pfam" id="PF17867">
    <property type="entry name" value="AAA_lid_7"/>
    <property type="match status" value="1"/>
</dbReference>
<feature type="domain" description="AAA+ ATPase" evidence="10">
    <location>
        <begin position="2964"/>
        <end position="3319"/>
    </location>
</feature>
<feature type="compositionally biased region" description="Polar residues" evidence="9">
    <location>
        <begin position="3101"/>
        <end position="3117"/>
    </location>
</feature>
<feature type="region of interest" description="Disordered" evidence="9">
    <location>
        <begin position="3095"/>
        <end position="3117"/>
    </location>
</feature>
<dbReference type="InterPro" id="IPR027417">
    <property type="entry name" value="P-loop_NTPase"/>
</dbReference>
<feature type="domain" description="AAA+ ATPase" evidence="10">
    <location>
        <begin position="1655"/>
        <end position="1770"/>
    </location>
</feature>
<dbReference type="CDD" id="cd00009">
    <property type="entry name" value="AAA"/>
    <property type="match status" value="1"/>
</dbReference>
<dbReference type="SMART" id="SM00382">
    <property type="entry name" value="AAA"/>
    <property type="match status" value="5"/>
</dbReference>
<name>A0A815MED5_9BILA</name>
<keyword evidence="8" id="KW-0539">Nucleus</keyword>
<dbReference type="GO" id="GO:0005654">
    <property type="term" value="C:nucleoplasm"/>
    <property type="evidence" value="ECO:0007669"/>
    <property type="project" value="UniProtKB-SubCell"/>
</dbReference>
<evidence type="ECO:0000256" key="6">
    <source>
        <dbReference type="ARBA" id="ARBA00022840"/>
    </source>
</evidence>
<evidence type="ECO:0000256" key="1">
    <source>
        <dbReference type="ARBA" id="ARBA00004604"/>
    </source>
</evidence>
<dbReference type="GO" id="GO:0000027">
    <property type="term" value="P:ribosomal large subunit assembly"/>
    <property type="evidence" value="ECO:0007669"/>
    <property type="project" value="TreeGrafter"/>
</dbReference>
<accession>A0A815MED5</accession>
<feature type="non-terminal residue" evidence="11">
    <location>
        <position position="4683"/>
    </location>
</feature>
<comment type="similarity">
    <text evidence="3">Belongs to the midasin family.</text>
</comment>
<feature type="domain" description="AAA+ ATPase" evidence="10">
    <location>
        <begin position="2608"/>
        <end position="2760"/>
    </location>
</feature>
<evidence type="ECO:0000256" key="4">
    <source>
        <dbReference type="ARBA" id="ARBA00017143"/>
    </source>
</evidence>
<dbReference type="SUPFAM" id="SSF52540">
    <property type="entry name" value="P-loop containing nucleoside triphosphate hydrolases"/>
    <property type="match status" value="6"/>
</dbReference>
<keyword evidence="7" id="KW-0143">Chaperone</keyword>
<proteinExistence type="inferred from homology"/>
<feature type="domain" description="AAA+ ATPase" evidence="10">
    <location>
        <begin position="859"/>
        <end position="1013"/>
    </location>
</feature>
<dbReference type="Proteomes" id="UP000663889">
    <property type="component" value="Unassembled WGS sequence"/>
</dbReference>
<keyword evidence="5" id="KW-0547">Nucleotide-binding</keyword>
<sequence length="4683" mass="535341">MTSKNSQRLSTQHDIQAIDKFVEHLNGTVNSLFAQLINSGDSIDEIDRKMVDHIRKRILTTDASKVLDSHQRVVAALQVIVDYAYPVLLLRHSAPNAVSTLISLIDWMFIPKLVERKWLPEITQLFDQTVDSFFVIHSSNQGNELGVNQISAKNAFALLLKMLNSVYETKTGRIHTKVMKIVQACCHSKFVRRSELGIIMAEDFFGLISYILYEPIFMPPKEHITGSTYKFSWSDFRYDEVDLKDEEKVESKPPARLRRFESRLVLPIVICLLLGLKNDERKNLPEIIFRALHTKLPKQISLTASGLENIFNALIKTPDTFMLFLDKISVEVSNKKTTLLPILFDALVSFSLKNVECDKSASEFRKKISIILSLSIIQEPSDAQAKEKFIELLKSFGITGNEEKKITNYHFEIIANLIQQISTTHPQYIEWNFLVDTLKKASNANAHEIICSLLYDSMRNVDGSRTLIFIFEKLYITNSLHKIERNLVSDMWKMFDITSKFEQYLLSTIKCEDDLKQKTDVISNAFTQSVGDKFYEFASIIAPMFVQCLIIGQKKGLNIECGIKLSTVAEEMIHFFFDILPTTSFGQTLSCIFALLKFIFNEEDCHKILLTNIIPRIQTETGFYCLVHSKTFLDDFHMVLDALKTSKSNETLKKIISIILHILTMINEMKLTKDEYLSVTKILTELCEDIEYGILTREISMQNLGDFLQMLNHDESYISTCAVKLIAATFDMKPKERELLLKNYGLSTRIMKTRSKKNDDSLSGLPQFFSVDEIKNTNGLSFSSTLEKEHFSQVKEFLEKEIDTTHHSQSTCGSARNQLLNNVQNDVTSQPAPVSDYIPMVMTKTTRENLLIIIEAAKNPIPLLLEGATGVGKSATITEAAHSFGATLVRFNLSSRSTEDDLFGKLNINRYGITMNYQPFTIAFEKGYWILLDEINLAPSQTLQALIASLDTGKITLKDPSQTNSVKIIHRHPDFRLFATQNPNSGFFKGKREDLPSSLLSRFVPVIFRKLPDDEWVDVIVSRLESLKPLETNKSLRKMAEQIIKFHTTVETLIQGDLSSTQRKQTFPEIGPYAEISIRELLRLTSHITLLMKSKIWKPIDTDEGKQLLSSEIWTIYGARFRREGRQVICETIKKMGFVYDIYQNRSTTVSMVIKHDCLHFDSNHRLQRNLIEQSVLESINTQYAVDIFPSFKIQGLENNLNNEKLKILTKEAAHIHSHIQQTCFNAKFIEKYGLYNVQQIWLKQWLQLVFSKIGSNKNYEETFAACGIVFYALRFRFKETQENFCEKINSSFKTNIDIQTAKQKVGDISALISAASVFVITRRVEQVWKQMVSAFSVNEPILIVGEVGCGKSETVTALMLLIQKKLFSLTFSPETDPSDLVGQFIPVGNNSSNNGNLVDWSNGIVTDAIKHDAGLLLDNLSDADSCVLERLNSLLEQPSVWVLTEKGDTEPMKIPKNFSIIATMSPTGDSASKAAGIGGELSPALSNRFITIYMPSLKQIESESMNESLNEISMIVQRLLGDSSDNITIAASLWMELRKVADQHGQSQIFSFRTMIRLFDCTYKLRAHTPELTLKDALYHAFVATIQEQINTTNQLHKILDEVAHKELQIASDTGTQTKPNLSKFFNKNESSSEHVLSNNRLLHAETCGKCIISNYPVLLEGPPAVGKTSLIVHLGKKLMGTGMRLERVNNSNTTSVQDYIGSLVPFGTHFEFQPGSLVRAMKDGHWFLADELNLADPSVLSIILTVLDRGEIRIPGTGEFIQAHVQFRFFATQNPAGSQFKGRNRLPPILRSRFMEVQVDDFTQEELVNILKKRVEKPLIGIPRLISSNELSMHSNIATVMASMYVTLRNNPNLRITMRELIKIDRRASMFSNDPNNWNFAAASLLLPKLSISSTQFDILTQLLAKECKRDLNLFKTHPTPHIEQKSNGVNFILGQVQIFVADAQLERSDLFKNGSCPPISFKRALAHVAFATKAREPVLLIGPTSFKTLLVKTWTQITGRNNLLQTVHLTAESDASELIGQMYPYSFFATLYELVTLAKIVLVRSALIVSTKDNDKEKSLQEEWKDLEQGLSYHISDFENQINNFEKQEVLKINEQRRQKTERQMEDRKYVPCMTVAQLEVKNEIEPNAVTTYSKFQNYLDMPGSGTGEFGQTELNDSDNWMHDYYEPDESNPFGDFGASSDNYHLSDDQEQTLHSELKTFENQTSVEDSVQEMSNDNDQTTKNEYYSIIFDMERSSMIESSTDLVNDPVDFERNLEHLNDEELQTLPRELLTAAKNLLSSLLHIKDSNIIEEDEALLQLIKRIKFVWNTISSQSFNRNKPIFLFRDAAVTRAVKLGQPILIEDFDLANQAATERLNSLLEPTPSFSVTEDITCTNTNIDILPGFQLFATVHHGSESEPIKISPATRSRFTEIRVEGYDDNEAKEVLLEELKRRLSINENVEAENICEKLDSLKKTLAKASDITVRHEYSHYDLTRFLRVVDCLSSSTTGLDLNQRLLVAVRFFLLDGVTSGKDIANSWIKSWKLSQEELNEIQNKVVSIFKEPTLEHVSEFIKIGNKTIRSAYCGICMPLHDDDNENDVIPRLRISSTKTTCKNIARLFTADSARVPLLLEGPPGIGKTAIIDQVCKLRNEKLERINMSANTTVEQLFGSIVAKSDGNQRAFVWQDGVVTRALRKKHSILFDEINLAPSEVLESIVPLLERDTKCLTLTGSTEVLKNINSRIYATMNPANIGGGRSHLPRSIIRMFTLVKLDPYDDIELKLIVTTVFSDLLPENRNSQTTETGDWPILTHSQLDKVFELHKEIHKLVSSRDIGQTDGPREINLRDLIKLCDILRKNARDLRDHYTYFPNTSSSNGKDIDVRLIIIRKFFRLVYGMRWQDINDRLKVDELMDKYLPVSEKEENKSNDMSSLTIDTSTLGFIRVGSLYVRTNVEQEIDLGKGLIHTQTVIEYLEMLVAAMQSKRVTMLVGPTASGKSALLYELARICHKNLIVLHLTQETETADLIGQWVPRVCEETNQLLEDFPAIIHVDNFIKRLTKFLLIYVCPILKRENPEAERETKFLLPRLVSNWLDIRTQFQLYFTSLSDSSKSELEKQTMENDQSSENQSTVSKISDSSIEDLTTTVIDTNTNNKLLSHIEKCMNHLKFIEEKLSKQIVYLERHKSLCSDTNILLQDCKNLIRLIKIYHKECSLKKKQKTINTNTEHSKADITFKFIESQLVQAIREGHWIVLDNINSAPPEVLERLLSLFEENPVLNLYENNTTEDENNATEELSGDKIHPGFALFATYNPKLEGANKLSSALTNRVLSIYVDALDNDVKYDLKVNKRNDANKLDKFDPTKTNVYKILLDQFIGVHGGYELVSYCLFCHADAKMMLQNEDIHTIKGFQYSFRTLQNTCSTARYLIDKYNVAPLHAVIWGLLRNYTMCITNLEEKTKIIKIFNEHLHLPFFMKNKFNFVKQIIHGSKSQLDLEIDELTDIVSEAETLICDAMCVLVIKLVELQISTNDVGDFILGFINKVLLNQRPYLKNELDKLCKLIQSTSGPLSNEAKIEILSVKTRELLYGEITDKRIEMLSIQIERCGNKLYIKLHKFIQDLAIFDLEKQAKVLKRIINIFQIFGNLFENIKFQRSEVFYTKELWYKTQILIRKINSCNVVLPSIQTISRSSLLQFYDLLQQLFDTLEQRSGGFAIQHALKKPLITIVTNLENILSKIRGLYNKFRQSDNTDMYQLIQQTLNQFLIVAGWCAVMWKTTVITLKQQTNVYCVDARKNLLSIAQFRVWDIKLAMWKCLPEAIEKLEIAAAAIASDDRIRYDECTKSIRSIRNVLQTESLKNIQRQSMIKQIETHGKCCDWLQQLIYDSSAGHFISLEYALNENFNIFLENFETNEIDSPFSLIWIGLFFTSIAKSVPSRVYVRMINSNLETLQERNDQQFIDCVLEKDDGLDLTFCIDTESIESRIILSITQFNKSKKEANQAVLLCNVDDSFSLLNILSAPFKAVGASISQNQFEPPILSQDLLLEQSKEGLKEKISLMLTTIASFDWNSHTFNVQTITSQQTHQCQKEMEILLADLLNKLSSSAVKYSNSKNNALIVHELLHTLNNTINSLYKTQRGELNNNALKTISAEIDNKAKMFKQISSIRSEIINEITERWKTSLLDRKLLKRVLQLPMEVSNTIPFVSKEIQNIAQSQKVEIDKKLETQIQLIDSINHLVTVFVNKAYLIAMNNDSIDKQHSQSQVEFLSKVVEAICHNWCIELQITNEDNLQLYINEAGELDESSFYKMYDIIDQVKSILKIDDSTINYTNIHTAINVAIEICQNDSKQADKSDPSIRNDRQQSTLDAFKNSLLNKLCEAKKLLEKILVEARQIRPYPILMIELALQKLANIEHWIDILKNRKDLLKTDEEQISILINAVSLTEEKIKNLKSHSKSKLAQLYKIVQRVNDYAQDMNLCQIIEKLHLSDKDNNVDESTIKKLETSRQELRGLFDLSDEIKILEKTDYLTQLIDESYADWGWWQLLNMSVLWLHSKTPENLEQSQSKKLYAVAATLNDKVAMEFYQRNLISEQRTTFNANEINKLFEIIVHEHSNHVIQLGSQLRKKFNEKLITTTWNDINTACQPIAKKDIEKELNFVNLFRFVEILHNRKRDLDNITSSFPWHASHILQPRLLRCSDLMTWLCPEYLNAIS</sequence>
<dbReference type="FunFam" id="3.40.50.300:FF:000142">
    <property type="entry name" value="Midasin"/>
    <property type="match status" value="2"/>
</dbReference>
<evidence type="ECO:0000256" key="7">
    <source>
        <dbReference type="ARBA" id="ARBA00023186"/>
    </source>
</evidence>
<evidence type="ECO:0000256" key="3">
    <source>
        <dbReference type="ARBA" id="ARBA00007188"/>
    </source>
</evidence>